<name>A0A2N6UFB6_9LACT</name>
<evidence type="ECO:0000313" key="2">
    <source>
        <dbReference type="EMBL" id="PMC80235.1"/>
    </source>
</evidence>
<keyword evidence="3" id="KW-1185">Reference proteome</keyword>
<dbReference type="InterPro" id="IPR002589">
    <property type="entry name" value="Macro_dom"/>
</dbReference>
<dbReference type="OrthoDB" id="6194521at2"/>
<dbReference type="PANTHER" id="PTHR11106:SF27">
    <property type="entry name" value="MACRO DOMAIN-CONTAINING PROTEIN"/>
    <property type="match status" value="1"/>
</dbReference>
<dbReference type="Proteomes" id="UP000235701">
    <property type="component" value="Unassembled WGS sequence"/>
</dbReference>
<dbReference type="PANTHER" id="PTHR11106">
    <property type="entry name" value="GANGLIOSIDE INDUCED DIFFERENTIATION ASSOCIATED PROTEIN 2-RELATED"/>
    <property type="match status" value="1"/>
</dbReference>
<accession>A0A2N6UFB6</accession>
<dbReference type="RefSeq" id="WP_102198903.1">
    <property type="nucleotide sequence ID" value="NZ_PNHQ01000004.1"/>
</dbReference>
<dbReference type="Gene3D" id="3.40.220.10">
    <property type="entry name" value="Leucine Aminopeptidase, subunit E, domain 1"/>
    <property type="match status" value="1"/>
</dbReference>
<dbReference type="Pfam" id="PF01661">
    <property type="entry name" value="Macro"/>
    <property type="match status" value="1"/>
</dbReference>
<organism evidence="2 3">
    <name type="scientific">Aerococcus viridans</name>
    <dbReference type="NCBI Taxonomy" id="1377"/>
    <lineage>
        <taxon>Bacteria</taxon>
        <taxon>Bacillati</taxon>
        <taxon>Bacillota</taxon>
        <taxon>Bacilli</taxon>
        <taxon>Lactobacillales</taxon>
        <taxon>Aerococcaceae</taxon>
        <taxon>Aerococcus</taxon>
    </lineage>
</organism>
<dbReference type="EMBL" id="PNHQ01000004">
    <property type="protein sequence ID" value="PMC80235.1"/>
    <property type="molecule type" value="Genomic_DNA"/>
</dbReference>
<evidence type="ECO:0000313" key="3">
    <source>
        <dbReference type="Proteomes" id="UP000235701"/>
    </source>
</evidence>
<sequence>MERKHNPLIQYLWEQKTTLTNHQKAYRDDLKRAGIVQADNSLDLSAIPDDHSRWAVFRGLVNVREPYQPSTEYLLAEESLLQSKLAHAANLNQWQKSHLDQDIFLWQGDITHLKVDAIVNAANKDGLGCFIPNHHCIDNTIHTMAGAQVRTDMAKVLNGRKLPVGKVVVTEGYNLPAKFIFHTVGPVIYKESVSKMNQDLLAACYKNCLVEADARGLSTIAFCSISTGEFHFPKILARDIAIQTVQNYLKDTGSVLQVVFNVFSDEDLALYRKVLIH</sequence>
<dbReference type="PROSITE" id="PS51154">
    <property type="entry name" value="MACRO"/>
    <property type="match status" value="1"/>
</dbReference>
<dbReference type="NCBIfam" id="NF003163">
    <property type="entry name" value="PRK04143.1"/>
    <property type="match status" value="1"/>
</dbReference>
<dbReference type="SUPFAM" id="SSF52949">
    <property type="entry name" value="Macro domain-like"/>
    <property type="match status" value="1"/>
</dbReference>
<comment type="caution">
    <text evidence="2">The sequence shown here is derived from an EMBL/GenBank/DDBJ whole genome shotgun (WGS) entry which is preliminary data.</text>
</comment>
<feature type="domain" description="Macro" evidence="1">
    <location>
        <begin position="90"/>
        <end position="277"/>
    </location>
</feature>
<dbReference type="AlphaFoldDB" id="A0A2N6UFB6"/>
<proteinExistence type="predicted"/>
<dbReference type="CDD" id="cd02908">
    <property type="entry name" value="Macro_OAADPr_deacetylase"/>
    <property type="match status" value="1"/>
</dbReference>
<dbReference type="SMART" id="SM00506">
    <property type="entry name" value="A1pp"/>
    <property type="match status" value="1"/>
</dbReference>
<gene>
    <name evidence="2" type="ORF">CJ191_02505</name>
</gene>
<evidence type="ECO:0000259" key="1">
    <source>
        <dbReference type="PROSITE" id="PS51154"/>
    </source>
</evidence>
<protein>
    <recommendedName>
        <fullName evidence="1">Macro domain-containing protein</fullName>
    </recommendedName>
</protein>
<dbReference type="InterPro" id="IPR043472">
    <property type="entry name" value="Macro_dom-like"/>
</dbReference>
<reference evidence="2 3" key="1">
    <citation type="submission" date="2017-09" db="EMBL/GenBank/DDBJ databases">
        <title>Bacterial strain isolated from the female urinary microbiota.</title>
        <authorList>
            <person name="Thomas-White K."/>
            <person name="Kumar N."/>
            <person name="Forster S."/>
            <person name="Putonti C."/>
            <person name="Lawley T."/>
            <person name="Wolfe A.J."/>
        </authorList>
    </citation>
    <scope>NUCLEOTIDE SEQUENCE [LARGE SCALE GENOMIC DNA]</scope>
    <source>
        <strain evidence="2 3">UMB0240</strain>
    </source>
</reference>